<dbReference type="Gene3D" id="1.25.40.20">
    <property type="entry name" value="Ankyrin repeat-containing domain"/>
    <property type="match status" value="1"/>
</dbReference>
<protein>
    <submittedName>
        <fullName evidence="3">Uncharacterized protein</fullName>
    </submittedName>
</protein>
<dbReference type="PANTHER" id="PTHR24171">
    <property type="entry name" value="ANKYRIN REPEAT DOMAIN-CONTAINING PROTEIN 39-RELATED"/>
    <property type="match status" value="1"/>
</dbReference>
<dbReference type="AlphaFoldDB" id="A0A3B0YZ10"/>
<accession>A0A3B0YZ10</accession>
<keyword evidence="1" id="KW-0677">Repeat</keyword>
<dbReference type="Pfam" id="PF12796">
    <property type="entry name" value="Ank_2"/>
    <property type="match status" value="1"/>
</dbReference>
<gene>
    <name evidence="3" type="ORF">MNBD_GAMMA13-745</name>
</gene>
<keyword evidence="2" id="KW-0040">ANK repeat</keyword>
<proteinExistence type="predicted"/>
<dbReference type="PROSITE" id="PS50297">
    <property type="entry name" value="ANK_REP_REGION"/>
    <property type="match status" value="1"/>
</dbReference>
<dbReference type="InterPro" id="IPR036770">
    <property type="entry name" value="Ankyrin_rpt-contain_sf"/>
</dbReference>
<sequence length="167" mass="18253">MACSHIQDCELFVQFALNPALDIWKQHYCEGEFANCTRYHISKTGQQIPLTLLPNGTMISHTNASTEAVGSIAIFNAVAKNRLKMIQSLRRIGIDINSKNIDGQTPLMAAAEYGHLTIVQYLLDNGADAMDTNDYAQNALDIARKAGHSHIARLLEQRGVATTASAP</sequence>
<reference evidence="3" key="1">
    <citation type="submission" date="2018-06" db="EMBL/GenBank/DDBJ databases">
        <authorList>
            <person name="Zhirakovskaya E."/>
        </authorList>
    </citation>
    <scope>NUCLEOTIDE SEQUENCE</scope>
</reference>
<name>A0A3B0YZ10_9ZZZZ</name>
<evidence type="ECO:0000256" key="2">
    <source>
        <dbReference type="ARBA" id="ARBA00023043"/>
    </source>
</evidence>
<dbReference type="InterPro" id="IPR002110">
    <property type="entry name" value="Ankyrin_rpt"/>
</dbReference>
<dbReference type="SUPFAM" id="SSF48403">
    <property type="entry name" value="Ankyrin repeat"/>
    <property type="match status" value="1"/>
</dbReference>
<dbReference type="SMART" id="SM00248">
    <property type="entry name" value="ANK"/>
    <property type="match status" value="3"/>
</dbReference>
<evidence type="ECO:0000256" key="1">
    <source>
        <dbReference type="ARBA" id="ARBA00022737"/>
    </source>
</evidence>
<organism evidence="3">
    <name type="scientific">hydrothermal vent metagenome</name>
    <dbReference type="NCBI Taxonomy" id="652676"/>
    <lineage>
        <taxon>unclassified sequences</taxon>
        <taxon>metagenomes</taxon>
        <taxon>ecological metagenomes</taxon>
    </lineage>
</organism>
<dbReference type="PROSITE" id="PS50088">
    <property type="entry name" value="ANK_REPEAT"/>
    <property type="match status" value="1"/>
</dbReference>
<evidence type="ECO:0000313" key="3">
    <source>
        <dbReference type="EMBL" id="VAW74174.1"/>
    </source>
</evidence>
<dbReference type="EMBL" id="UOFK01000056">
    <property type="protein sequence ID" value="VAW74174.1"/>
    <property type="molecule type" value="Genomic_DNA"/>
</dbReference>
<dbReference type="PANTHER" id="PTHR24171:SF9">
    <property type="entry name" value="ANKYRIN REPEAT DOMAIN-CONTAINING PROTEIN 39"/>
    <property type="match status" value="1"/>
</dbReference>